<gene>
    <name evidence="1" type="ORF">PSON_ATCC_30995.1.T0010002</name>
</gene>
<organism evidence="1 2">
    <name type="scientific">Paramecium sonneborni</name>
    <dbReference type="NCBI Taxonomy" id="65129"/>
    <lineage>
        <taxon>Eukaryota</taxon>
        <taxon>Sar</taxon>
        <taxon>Alveolata</taxon>
        <taxon>Ciliophora</taxon>
        <taxon>Intramacronucleata</taxon>
        <taxon>Oligohymenophorea</taxon>
        <taxon>Peniculida</taxon>
        <taxon>Parameciidae</taxon>
        <taxon>Paramecium</taxon>
    </lineage>
</organism>
<reference evidence="1" key="1">
    <citation type="submission" date="2021-01" db="EMBL/GenBank/DDBJ databases">
        <authorList>
            <consortium name="Genoscope - CEA"/>
            <person name="William W."/>
        </authorList>
    </citation>
    <scope>NUCLEOTIDE SEQUENCE</scope>
</reference>
<dbReference type="Proteomes" id="UP000692954">
    <property type="component" value="Unassembled WGS sequence"/>
</dbReference>
<dbReference type="AlphaFoldDB" id="A0A8S1JUU1"/>
<name>A0A8S1JUU1_9CILI</name>
<proteinExistence type="predicted"/>
<evidence type="ECO:0000313" key="2">
    <source>
        <dbReference type="Proteomes" id="UP000692954"/>
    </source>
</evidence>
<comment type="caution">
    <text evidence="1">The sequence shown here is derived from an EMBL/GenBank/DDBJ whole genome shotgun (WGS) entry which is preliminary data.</text>
</comment>
<dbReference type="EMBL" id="CAJJDN010000001">
    <property type="protein sequence ID" value="CAD8045349.1"/>
    <property type="molecule type" value="Genomic_DNA"/>
</dbReference>
<protein>
    <submittedName>
        <fullName evidence="1">Uncharacterized protein</fullName>
    </submittedName>
</protein>
<keyword evidence="2" id="KW-1185">Reference proteome</keyword>
<evidence type="ECO:0000313" key="1">
    <source>
        <dbReference type="EMBL" id="CAD8045349.1"/>
    </source>
</evidence>
<dbReference type="OrthoDB" id="10436263at2759"/>
<accession>A0A8S1JUU1</accession>
<sequence length="99" mass="11649">MDKEETDNILRIFGVTEINVTKRLYEGLIKFYDMETQAAEGANRQNCCTIYGILFQIQNRFQIIIKIINKLIYYNNLIDIKGANSIINVYQNQTQLFFD</sequence>